<dbReference type="Pfam" id="PF01869">
    <property type="entry name" value="BcrAD_BadFG"/>
    <property type="match status" value="1"/>
</dbReference>
<evidence type="ECO:0000313" key="3">
    <source>
        <dbReference type="EMBL" id="TYL87914.1"/>
    </source>
</evidence>
<accession>A0A5S4X0W5</accession>
<evidence type="ECO:0000256" key="1">
    <source>
        <dbReference type="SAM" id="MobiDB-lite"/>
    </source>
</evidence>
<dbReference type="AlphaFoldDB" id="A0A5S4X0W5"/>
<dbReference type="InterPro" id="IPR052519">
    <property type="entry name" value="Euk-type_GlcNAc_Kinase"/>
</dbReference>
<sequence>MRASPPRTPPHRWSRHHRCRGTSLRPSPAAAAPTSWIPMVDTSCICFCHLTYHLSRGVKNFLGGSVATAQFFLGVDGGATRCRARLRDSSGRELGHGLGPASNIYLDFDEAMRVVRETIESAIAAGAPRQEIAVGLSLAGLSDDEEAARVSAALPGFAHIVAVNDAVAACVGANGLGDGGLIIAGTGSAGIARVGARTTIIGGRGFWLGDDGSAARLGESALRATLRAIDGLEPMSGLAQALGHHFDGDPLRMSRWAADARPRDYGAFAPQILDVARSGDMRAREIVGEAASAIAALANALNALGAERVALAGGFGEPLRPFLPPDVAKRLSVPRRDAVDGAILLIGGTLAEDAACP</sequence>
<dbReference type="EMBL" id="VSSR01000005">
    <property type="protein sequence ID" value="TYL87914.1"/>
    <property type="molecule type" value="Genomic_DNA"/>
</dbReference>
<name>A0A5S4X0W5_9BRAD</name>
<gene>
    <name evidence="3" type="ORF">FXB38_01935</name>
</gene>
<evidence type="ECO:0000259" key="2">
    <source>
        <dbReference type="Pfam" id="PF01869"/>
    </source>
</evidence>
<organism evidence="3 4">
    <name type="scientific">Bradyrhizobium cytisi</name>
    <dbReference type="NCBI Taxonomy" id="515489"/>
    <lineage>
        <taxon>Bacteria</taxon>
        <taxon>Pseudomonadati</taxon>
        <taxon>Pseudomonadota</taxon>
        <taxon>Alphaproteobacteria</taxon>
        <taxon>Hyphomicrobiales</taxon>
        <taxon>Nitrobacteraceae</taxon>
        <taxon>Bradyrhizobium</taxon>
    </lineage>
</organism>
<proteinExistence type="predicted"/>
<dbReference type="Gene3D" id="3.30.420.40">
    <property type="match status" value="2"/>
</dbReference>
<feature type="region of interest" description="Disordered" evidence="1">
    <location>
        <begin position="1"/>
        <end position="31"/>
    </location>
</feature>
<dbReference type="PANTHER" id="PTHR43190">
    <property type="entry name" value="N-ACETYL-D-GLUCOSAMINE KINASE"/>
    <property type="match status" value="1"/>
</dbReference>
<evidence type="ECO:0000313" key="4">
    <source>
        <dbReference type="Proteomes" id="UP000324853"/>
    </source>
</evidence>
<dbReference type="InterPro" id="IPR002731">
    <property type="entry name" value="ATPase_BadF"/>
</dbReference>
<dbReference type="CDD" id="cd24082">
    <property type="entry name" value="ASKHA_NBD_GspK-like"/>
    <property type="match status" value="1"/>
</dbReference>
<dbReference type="InterPro" id="IPR043129">
    <property type="entry name" value="ATPase_NBD"/>
</dbReference>
<keyword evidence="4" id="KW-1185">Reference proteome</keyword>
<dbReference type="Proteomes" id="UP000324853">
    <property type="component" value="Unassembled WGS sequence"/>
</dbReference>
<reference evidence="3 4" key="1">
    <citation type="submission" date="2019-08" db="EMBL/GenBank/DDBJ databases">
        <title>Bradyrhizobium hipponensis sp. nov., a rhizobium isolated from a Lupinus angustifolius root nodule in Tunisia.</title>
        <authorList>
            <person name="Off K."/>
            <person name="Rejili M."/>
            <person name="Mars M."/>
            <person name="Brachmann A."/>
            <person name="Marin M."/>
        </authorList>
    </citation>
    <scope>NUCLEOTIDE SEQUENCE [LARGE SCALE GENOMIC DNA]</scope>
    <source>
        <strain evidence="3 4">CTAW11</strain>
    </source>
</reference>
<protein>
    <submittedName>
        <fullName evidence="3">ATPase</fullName>
    </submittedName>
</protein>
<comment type="caution">
    <text evidence="3">The sequence shown here is derived from an EMBL/GenBank/DDBJ whole genome shotgun (WGS) entry which is preliminary data.</text>
</comment>
<dbReference type="OrthoDB" id="63487at2"/>
<feature type="compositionally biased region" description="Basic residues" evidence="1">
    <location>
        <begin position="9"/>
        <end position="20"/>
    </location>
</feature>
<dbReference type="SUPFAM" id="SSF53067">
    <property type="entry name" value="Actin-like ATPase domain"/>
    <property type="match status" value="2"/>
</dbReference>
<feature type="domain" description="ATPase BadF/BadG/BcrA/BcrD type" evidence="2">
    <location>
        <begin position="73"/>
        <end position="316"/>
    </location>
</feature>
<dbReference type="PANTHER" id="PTHR43190:SF3">
    <property type="entry name" value="N-ACETYL-D-GLUCOSAMINE KINASE"/>
    <property type="match status" value="1"/>
</dbReference>